<protein>
    <submittedName>
        <fullName evidence="3">PEP-CTERM sorting domain-containing protein</fullName>
    </submittedName>
</protein>
<keyword evidence="4" id="KW-1185">Reference proteome</keyword>
<dbReference type="RefSeq" id="WP_251810767.1">
    <property type="nucleotide sequence ID" value="NZ_CP101527.1"/>
</dbReference>
<name>A0A9E8HIL5_9ALTE</name>
<dbReference type="InterPro" id="IPR013424">
    <property type="entry name" value="Ice-binding_C"/>
</dbReference>
<organism evidence="3 4">
    <name type="scientific">Alkalimarinus sediminis</name>
    <dbReference type="NCBI Taxonomy" id="1632866"/>
    <lineage>
        <taxon>Bacteria</taxon>
        <taxon>Pseudomonadati</taxon>
        <taxon>Pseudomonadota</taxon>
        <taxon>Gammaproteobacteria</taxon>
        <taxon>Alteromonadales</taxon>
        <taxon>Alteromonadaceae</taxon>
        <taxon>Alkalimarinus</taxon>
    </lineage>
</organism>
<dbReference type="Proteomes" id="UP001164472">
    <property type="component" value="Chromosome"/>
</dbReference>
<dbReference type="AlphaFoldDB" id="A0A9E8HIL5"/>
<proteinExistence type="predicted"/>
<dbReference type="NCBIfam" id="TIGR02595">
    <property type="entry name" value="PEP_CTERM"/>
    <property type="match status" value="1"/>
</dbReference>
<evidence type="ECO:0000313" key="3">
    <source>
        <dbReference type="EMBL" id="UZW75343.1"/>
    </source>
</evidence>
<reference evidence="3" key="1">
    <citation type="submission" date="2022-07" db="EMBL/GenBank/DDBJ databases">
        <title>Alkalimarinus sp. nov., isolated from gut of a Alitta virens.</title>
        <authorList>
            <person name="Yang A.I."/>
            <person name="Shin N.-R."/>
        </authorList>
    </citation>
    <scope>NUCLEOTIDE SEQUENCE</scope>
    <source>
        <strain evidence="3">FA028</strain>
    </source>
</reference>
<evidence type="ECO:0000259" key="2">
    <source>
        <dbReference type="Pfam" id="PF07589"/>
    </source>
</evidence>
<keyword evidence="1" id="KW-0732">Signal</keyword>
<accession>A0A9E8HIL5</accession>
<feature type="signal peptide" evidence="1">
    <location>
        <begin position="1"/>
        <end position="23"/>
    </location>
</feature>
<dbReference type="Pfam" id="PF07589">
    <property type="entry name" value="PEP-CTERM"/>
    <property type="match status" value="1"/>
</dbReference>
<gene>
    <name evidence="3" type="ORF">NNL22_01670</name>
</gene>
<evidence type="ECO:0000256" key="1">
    <source>
        <dbReference type="SAM" id="SignalP"/>
    </source>
</evidence>
<feature type="chain" id="PRO_5038900330" evidence="1">
    <location>
        <begin position="24"/>
        <end position="205"/>
    </location>
</feature>
<dbReference type="EMBL" id="CP101527">
    <property type="protein sequence ID" value="UZW75343.1"/>
    <property type="molecule type" value="Genomic_DNA"/>
</dbReference>
<sequence length="205" mass="20672">MKYNNLKSILTVLLLSVSLSSHAGVIFDPSNTGSSVGASLNGNSIYMPFIGPVPTCAGCSLSTTLKNLDAQSTMLEVGDTATFDFFDIAVNGFGGDTFSISATLAFPTPGGSASNSGHGGFATVLGAISGGFLTWNAPVTVALGNGISYTVGFEDILTGGLGNSTTVQAFVTLNSIAASVPEPGSLALLGLGLAGFGFTRRRKTT</sequence>
<evidence type="ECO:0000313" key="4">
    <source>
        <dbReference type="Proteomes" id="UP001164472"/>
    </source>
</evidence>
<dbReference type="KEGG" id="asem:NNL22_01670"/>
<feature type="domain" description="Ice-binding protein C-terminal" evidence="2">
    <location>
        <begin position="179"/>
        <end position="201"/>
    </location>
</feature>